<comment type="caution">
    <text evidence="1">The sequence shown here is derived from an EMBL/GenBank/DDBJ whole genome shotgun (WGS) entry which is preliminary data.</text>
</comment>
<accession>A0AAP3BBM8</accession>
<dbReference type="RefSeq" id="WP_264965901.1">
    <property type="nucleotide sequence ID" value="NZ_JAPDVK010000002.1"/>
</dbReference>
<dbReference type="EMBL" id="JAPDVK010000002">
    <property type="protein sequence ID" value="MCW4128023.1"/>
    <property type="molecule type" value="Genomic_DNA"/>
</dbReference>
<gene>
    <name evidence="1" type="ORF">ONT16_07110</name>
</gene>
<dbReference type="Proteomes" id="UP001209344">
    <property type="component" value="Unassembled WGS sequence"/>
</dbReference>
<dbReference type="AlphaFoldDB" id="A0AAP3BBM8"/>
<evidence type="ECO:0000313" key="2">
    <source>
        <dbReference type="Proteomes" id="UP001209344"/>
    </source>
</evidence>
<evidence type="ECO:0000313" key="1">
    <source>
        <dbReference type="EMBL" id="MCW4128023.1"/>
    </source>
</evidence>
<sequence>MNSVALSNRLASKVPHWHELEKLSKEDKIEVIALLSMSMANAEEIKTPADRTKEMVERCCGSWVGEQSAEDIIANINESKMSKSEPVKFAC</sequence>
<proteinExistence type="predicted"/>
<organism evidence="1 2">
    <name type="scientific">Segatella copri</name>
    <dbReference type="NCBI Taxonomy" id="165179"/>
    <lineage>
        <taxon>Bacteria</taxon>
        <taxon>Pseudomonadati</taxon>
        <taxon>Bacteroidota</taxon>
        <taxon>Bacteroidia</taxon>
        <taxon>Bacteroidales</taxon>
        <taxon>Prevotellaceae</taxon>
        <taxon>Segatella</taxon>
    </lineage>
</organism>
<name>A0AAP3BBM8_9BACT</name>
<reference evidence="1" key="1">
    <citation type="submission" date="2022-11" db="EMBL/GenBank/DDBJ databases">
        <title>Genomic repertoires linked with pathogenic potency of arthritogenic Prevotella copri isolated from the gut of rheumatoid arthritis patients.</title>
        <authorList>
            <person name="Nii T."/>
            <person name="Maeda Y."/>
            <person name="Motooka D."/>
            <person name="Naito M."/>
            <person name="Matsumoto Y."/>
            <person name="Ogawa T."/>
            <person name="Oguro-Igashira E."/>
            <person name="Kishikawa T."/>
            <person name="Yamashita M."/>
            <person name="Koizumi S."/>
            <person name="Kurakawa T."/>
            <person name="Okumura R."/>
            <person name="Kayama H."/>
            <person name="Murakami M."/>
            <person name="Sakaguchi T."/>
            <person name="Das B."/>
            <person name="Nakamura S."/>
            <person name="Okada Y."/>
            <person name="Kumanogoh A."/>
            <person name="Takeda K."/>
        </authorList>
    </citation>
    <scope>NUCLEOTIDE SEQUENCE</scope>
    <source>
        <strain evidence="1">F3-75</strain>
    </source>
</reference>
<protein>
    <submittedName>
        <fullName evidence="1">Uncharacterized protein</fullName>
    </submittedName>
</protein>